<evidence type="ECO:0000313" key="2">
    <source>
        <dbReference type="Proteomes" id="UP000030661"/>
    </source>
</evidence>
<proteinExistence type="predicted"/>
<keyword evidence="2" id="KW-1185">Reference proteome</keyword>
<dbReference type="STRING" id="1499967.U27_02925"/>
<dbReference type="EMBL" id="DF820464">
    <property type="protein sequence ID" value="GAK55964.1"/>
    <property type="molecule type" value="Genomic_DNA"/>
</dbReference>
<dbReference type="HOGENOM" id="CLU_1623896_0_0_0"/>
<name>A0A081BUF9_VECG1</name>
<protein>
    <submittedName>
        <fullName evidence="1">tRNA-dihydrouridine synthase</fullName>
    </submittedName>
</protein>
<organism evidence="1">
    <name type="scientific">Vecturithrix granuli</name>
    <dbReference type="NCBI Taxonomy" id="1499967"/>
    <lineage>
        <taxon>Bacteria</taxon>
        <taxon>Candidatus Moduliflexota</taxon>
        <taxon>Candidatus Vecturitrichia</taxon>
        <taxon>Candidatus Vecturitrichales</taxon>
        <taxon>Candidatus Vecturitrichaceae</taxon>
        <taxon>Candidatus Vecturithrix</taxon>
    </lineage>
</organism>
<dbReference type="Proteomes" id="UP000030661">
    <property type="component" value="Unassembled WGS sequence"/>
</dbReference>
<dbReference type="AlphaFoldDB" id="A0A081BUF9"/>
<gene>
    <name evidence="1" type="ORF">U27_02925</name>
</gene>
<reference evidence="1" key="1">
    <citation type="journal article" date="2015" name="PeerJ">
        <title>First genomic representation of candidate bacterial phylum KSB3 points to enhanced environmental sensing as a trigger of wastewater bulking.</title>
        <authorList>
            <person name="Sekiguchi Y."/>
            <person name="Ohashi A."/>
            <person name="Parks D.H."/>
            <person name="Yamauchi T."/>
            <person name="Tyson G.W."/>
            <person name="Hugenholtz P."/>
        </authorList>
    </citation>
    <scope>NUCLEOTIDE SEQUENCE [LARGE SCALE GENOMIC DNA]</scope>
</reference>
<evidence type="ECO:0000313" key="1">
    <source>
        <dbReference type="EMBL" id="GAK55964.1"/>
    </source>
</evidence>
<accession>A0A081BUF9</accession>
<sequence>MPGITLRPGREIFTDRLRASFFISLVSFLEAYLNQVCKDVAIVVRSPLKSSEIKGNMLERSQKFLEVFGNFTRPSKEDWEFIGRIYDVRNAFVHVNGSIDDYRDARRLRQFIEQQPGLSGTSYLELKKEFCFSCLEKIDAFLEMICSEVRNLCERIKRFESKK</sequence>